<keyword evidence="3" id="KW-1185">Reference proteome</keyword>
<reference evidence="2 3" key="1">
    <citation type="submission" date="2013-07" db="EMBL/GenBank/DDBJ databases">
        <title>The Genome Sequence of Kwoniella mangroviensis CBS10435.</title>
        <authorList>
            <consortium name="The Broad Institute Genome Sequencing Platform"/>
            <person name="Cuomo C."/>
            <person name="Litvintseva A."/>
            <person name="Chen Y."/>
            <person name="Heitman J."/>
            <person name="Sun S."/>
            <person name="Springer D."/>
            <person name="Dromer F."/>
            <person name="Young S.K."/>
            <person name="Zeng Q."/>
            <person name="Gargeya S."/>
            <person name="Fitzgerald M."/>
            <person name="Abouelleil A."/>
            <person name="Alvarado L."/>
            <person name="Berlin A.M."/>
            <person name="Chapman S.B."/>
            <person name="Dewar J."/>
            <person name="Goldberg J."/>
            <person name="Griggs A."/>
            <person name="Gujja S."/>
            <person name="Hansen M."/>
            <person name="Howarth C."/>
            <person name="Imamovic A."/>
            <person name="Larimer J."/>
            <person name="McCowan C."/>
            <person name="Murphy C."/>
            <person name="Pearson M."/>
            <person name="Priest M."/>
            <person name="Roberts A."/>
            <person name="Saif S."/>
            <person name="Shea T."/>
            <person name="Sykes S."/>
            <person name="Wortman J."/>
            <person name="Nusbaum C."/>
            <person name="Birren B."/>
        </authorList>
    </citation>
    <scope>NUCLEOTIDE SEQUENCE [LARGE SCALE GENOMIC DNA]</scope>
    <source>
        <strain evidence="2 3">CBS 10435</strain>
    </source>
</reference>
<dbReference type="OrthoDB" id="2564008at2759"/>
<protein>
    <submittedName>
        <fullName evidence="2">Uncharacterized protein</fullName>
    </submittedName>
</protein>
<evidence type="ECO:0000313" key="2">
    <source>
        <dbReference type="EMBL" id="OCF54402.1"/>
    </source>
</evidence>
<name>A0A1B9IFW6_9TREE</name>
<dbReference type="Proteomes" id="UP000092583">
    <property type="component" value="Unassembled WGS sequence"/>
</dbReference>
<gene>
    <name evidence="2" type="ORF">L486_07950</name>
</gene>
<reference evidence="3" key="2">
    <citation type="submission" date="2013-12" db="EMBL/GenBank/DDBJ databases">
        <title>Evolution of pathogenesis and genome organization in the Tremellales.</title>
        <authorList>
            <person name="Cuomo C."/>
            <person name="Litvintseva A."/>
            <person name="Heitman J."/>
            <person name="Chen Y."/>
            <person name="Sun S."/>
            <person name="Springer D."/>
            <person name="Dromer F."/>
            <person name="Young S."/>
            <person name="Zeng Q."/>
            <person name="Chapman S."/>
            <person name="Gujja S."/>
            <person name="Saif S."/>
            <person name="Birren B."/>
        </authorList>
    </citation>
    <scope>NUCLEOTIDE SEQUENCE [LARGE SCALE GENOMIC DNA]</scope>
    <source>
        <strain evidence="3">CBS 10435</strain>
    </source>
</reference>
<feature type="region of interest" description="Disordered" evidence="1">
    <location>
        <begin position="54"/>
        <end position="113"/>
    </location>
</feature>
<evidence type="ECO:0000256" key="1">
    <source>
        <dbReference type="SAM" id="MobiDB-lite"/>
    </source>
</evidence>
<dbReference type="AlphaFoldDB" id="A0A1B9IFW6"/>
<proteinExistence type="predicted"/>
<sequence>MPLFNSRKATSSAAPLTRQPIDLQRLLAVYDDYPNVTRELDDTTNRLEEAEEAARVAYTKRDDAEKDLQDERKGRKADNERAASEKEKAAREAKKEKADAEKAREEKVRNELNPKIKDLETKLKNITEDKNRLDKELREKKTQMENWITSLEKLSIERKSGYEKERKAVEERWASEEKTRKLDEDILDGLKKALKPVDTVSIPEDKKGDGI</sequence>
<evidence type="ECO:0000313" key="3">
    <source>
        <dbReference type="Proteomes" id="UP000092583"/>
    </source>
</evidence>
<accession>A0A1B9IFW6</accession>
<organism evidence="2 3">
    <name type="scientific">Kwoniella mangroviensis CBS 10435</name>
    <dbReference type="NCBI Taxonomy" id="1331196"/>
    <lineage>
        <taxon>Eukaryota</taxon>
        <taxon>Fungi</taxon>
        <taxon>Dikarya</taxon>
        <taxon>Basidiomycota</taxon>
        <taxon>Agaricomycotina</taxon>
        <taxon>Tremellomycetes</taxon>
        <taxon>Tremellales</taxon>
        <taxon>Cryptococcaceae</taxon>
        <taxon>Kwoniella</taxon>
    </lineage>
</organism>
<dbReference type="EMBL" id="KI669470">
    <property type="protein sequence ID" value="OCF54402.1"/>
    <property type="molecule type" value="Genomic_DNA"/>
</dbReference>
<feature type="region of interest" description="Disordered" evidence="1">
    <location>
        <begin position="1"/>
        <end position="22"/>
    </location>
</feature>